<dbReference type="AlphaFoldDB" id="A0A5B8L2T1"/>
<sequence>MMKALLKRMIARFERQYGYDATYMRELVDEDTAGGFKLMLATLFLSHDFGAPKALYYAAKVRSTMRADCGPCLRLAIAMAEEAGISRERLLPVVGYGRPDPDMALAIKLADAVAENAPELTEISAEAKARFGARAAAGLAAATLAGQFYPLLKRGMGHAATCEPVVQALVAAAAAEERRKEEMEAG</sequence>
<name>A0A5B8L2T1_9HYPH</name>
<dbReference type="Proteomes" id="UP000321389">
    <property type="component" value="Chromosome"/>
</dbReference>
<protein>
    <recommendedName>
        <fullName evidence="3">Carboxymuconolactone decarboxylase family protein</fullName>
    </recommendedName>
</protein>
<dbReference type="OrthoDB" id="287782at2"/>
<dbReference type="EMBL" id="CP042301">
    <property type="protein sequence ID" value="QDZ02129.1"/>
    <property type="molecule type" value="Genomic_DNA"/>
</dbReference>
<proteinExistence type="predicted"/>
<evidence type="ECO:0000313" key="2">
    <source>
        <dbReference type="Proteomes" id="UP000321389"/>
    </source>
</evidence>
<evidence type="ECO:0000313" key="1">
    <source>
        <dbReference type="EMBL" id="QDZ02129.1"/>
    </source>
</evidence>
<dbReference type="RefSeq" id="WP_146300770.1">
    <property type="nucleotide sequence ID" value="NZ_CP042301.2"/>
</dbReference>
<reference evidence="1" key="1">
    <citation type="submission" date="2020-04" db="EMBL/GenBank/DDBJ databases">
        <title>Nitratireductor sp. nov. isolated from mangrove soil.</title>
        <authorList>
            <person name="Ye Y."/>
        </authorList>
    </citation>
    <scope>NUCLEOTIDE SEQUENCE</scope>
    <source>
        <strain evidence="1">SY7</strain>
    </source>
</reference>
<dbReference type="InterPro" id="IPR029032">
    <property type="entry name" value="AhpD-like"/>
</dbReference>
<accession>A0A5B8L2T1</accession>
<gene>
    <name evidence="1" type="ORF">FQ775_18045</name>
</gene>
<evidence type="ECO:0008006" key="3">
    <source>
        <dbReference type="Google" id="ProtNLM"/>
    </source>
</evidence>
<keyword evidence="2" id="KW-1185">Reference proteome</keyword>
<organism evidence="1 2">
    <name type="scientific">Nitratireductor mangrovi</name>
    <dbReference type="NCBI Taxonomy" id="2599600"/>
    <lineage>
        <taxon>Bacteria</taxon>
        <taxon>Pseudomonadati</taxon>
        <taxon>Pseudomonadota</taxon>
        <taxon>Alphaproteobacteria</taxon>
        <taxon>Hyphomicrobiales</taxon>
        <taxon>Phyllobacteriaceae</taxon>
        <taxon>Nitratireductor</taxon>
    </lineage>
</organism>
<dbReference type="KEGG" id="niy:FQ775_18045"/>
<dbReference type="SUPFAM" id="SSF69118">
    <property type="entry name" value="AhpD-like"/>
    <property type="match status" value="1"/>
</dbReference>